<dbReference type="Gene3D" id="1.10.4080.10">
    <property type="entry name" value="ADP-ribosylation/Crystallin J1"/>
    <property type="match status" value="1"/>
</dbReference>
<dbReference type="EMBL" id="FNZK01000005">
    <property type="protein sequence ID" value="SEJ29219.1"/>
    <property type="molecule type" value="Genomic_DNA"/>
</dbReference>
<dbReference type="GO" id="GO:0016787">
    <property type="term" value="F:hydrolase activity"/>
    <property type="evidence" value="ECO:0007669"/>
    <property type="project" value="UniProtKB-KW"/>
</dbReference>
<dbReference type="SUPFAM" id="SSF101478">
    <property type="entry name" value="ADP-ribosylglycohydrolase"/>
    <property type="match status" value="1"/>
</dbReference>
<dbReference type="InterPro" id="IPR050792">
    <property type="entry name" value="ADP-ribosylglycohydrolase"/>
</dbReference>
<dbReference type="InterPro" id="IPR005502">
    <property type="entry name" value="Ribosyl_crysJ1"/>
</dbReference>
<feature type="binding site" evidence="3">
    <location>
        <position position="61"/>
    </location>
    <ligand>
        <name>Mg(2+)</name>
        <dbReference type="ChEBI" id="CHEBI:18420"/>
        <label>1</label>
    </ligand>
</feature>
<comment type="cofactor">
    <cofactor evidence="3">
        <name>Mg(2+)</name>
        <dbReference type="ChEBI" id="CHEBI:18420"/>
    </cofactor>
    <text evidence="3">Binds 2 magnesium ions per subunit.</text>
</comment>
<dbReference type="Pfam" id="PF03747">
    <property type="entry name" value="ADP_ribosyl_GH"/>
    <property type="match status" value="1"/>
</dbReference>
<keyword evidence="5" id="KW-1185">Reference proteome</keyword>
<proteinExistence type="inferred from homology"/>
<feature type="binding site" evidence="3">
    <location>
        <position position="283"/>
    </location>
    <ligand>
        <name>Mg(2+)</name>
        <dbReference type="ChEBI" id="CHEBI:18420"/>
        <label>1</label>
    </ligand>
</feature>
<evidence type="ECO:0000256" key="2">
    <source>
        <dbReference type="ARBA" id="ARBA00022801"/>
    </source>
</evidence>
<dbReference type="Proteomes" id="UP000199662">
    <property type="component" value="Unassembled WGS sequence"/>
</dbReference>
<keyword evidence="3" id="KW-0479">Metal-binding</keyword>
<reference evidence="4 5" key="1">
    <citation type="submission" date="2016-10" db="EMBL/GenBank/DDBJ databases">
        <authorList>
            <person name="de Groot N.N."/>
        </authorList>
    </citation>
    <scope>NUCLEOTIDE SEQUENCE [LARGE SCALE GENOMIC DNA]</scope>
    <source>
        <strain evidence="4 5">DSM 2179</strain>
    </source>
</reference>
<gene>
    <name evidence="4" type="ORF">SAMN05660742_105159</name>
</gene>
<comment type="similarity">
    <text evidence="1">Belongs to the ADP-ribosylglycohydrolase family.</text>
</comment>
<sequence>MRERILGALYGMALGDAMGMPSELWSRRKIREFFGGRITDFLDSPSENPAAIGLKRGEFTDDTAQALVIIDSLIENNYVPDRKVIAKNLIAWALKTDAFDKNILGQSSKAALRAIQDNMDPEIYTVKAVTNGAAMRIAPIGCLFPSAEKEKLAEYVFHISEVTHKTDVAIAGAAMIAAAVSSAIEDKSWEDIINNVFSIYPIAMKFGHETYSASLAARLELALSLADKYRGNEPGFTQSIYDLIGTTTMTSEAVPAAIAMAYFNREPKECSISCANLGGDTDTIGAMAVAICGAKYGVKNFDSYLIKTLNESNKIDFLPYAESLLQHRRKNH</sequence>
<feature type="binding site" evidence="3">
    <location>
        <position position="62"/>
    </location>
    <ligand>
        <name>Mg(2+)</name>
        <dbReference type="ChEBI" id="CHEBI:18420"/>
        <label>1</label>
    </ligand>
</feature>
<keyword evidence="3" id="KW-0460">Magnesium</keyword>
<feature type="binding site" evidence="3">
    <location>
        <position position="282"/>
    </location>
    <ligand>
        <name>Mg(2+)</name>
        <dbReference type="ChEBI" id="CHEBI:18420"/>
        <label>1</label>
    </ligand>
</feature>
<feature type="binding site" evidence="3">
    <location>
        <position position="60"/>
    </location>
    <ligand>
        <name>Mg(2+)</name>
        <dbReference type="ChEBI" id="CHEBI:18420"/>
        <label>1</label>
    </ligand>
</feature>
<dbReference type="PANTHER" id="PTHR16222:SF24">
    <property type="entry name" value="ADP-RIBOSYLHYDROLASE ARH3"/>
    <property type="match status" value="1"/>
</dbReference>
<dbReference type="STRING" id="84035.SAMN05660742_105159"/>
<dbReference type="AlphaFoldDB" id="A0A1H6XJE8"/>
<dbReference type="PANTHER" id="PTHR16222">
    <property type="entry name" value="ADP-RIBOSYLGLYCOHYDROLASE"/>
    <property type="match status" value="1"/>
</dbReference>
<keyword evidence="2 4" id="KW-0378">Hydrolase</keyword>
<dbReference type="GO" id="GO:0046872">
    <property type="term" value="F:metal ion binding"/>
    <property type="evidence" value="ECO:0007669"/>
    <property type="project" value="UniProtKB-KW"/>
</dbReference>
<protein>
    <submittedName>
        <fullName evidence="4">ADP-ribosylglycohydrolase</fullName>
    </submittedName>
</protein>
<dbReference type="InterPro" id="IPR036705">
    <property type="entry name" value="Ribosyl_crysJ1_sf"/>
</dbReference>
<feature type="binding site" evidence="3">
    <location>
        <position position="280"/>
    </location>
    <ligand>
        <name>Mg(2+)</name>
        <dbReference type="ChEBI" id="CHEBI:18420"/>
        <label>1</label>
    </ligand>
</feature>
<evidence type="ECO:0000313" key="4">
    <source>
        <dbReference type="EMBL" id="SEJ29219.1"/>
    </source>
</evidence>
<dbReference type="RefSeq" id="WP_091830364.1">
    <property type="nucleotide sequence ID" value="NZ_FNZK01000005.1"/>
</dbReference>
<organism evidence="4 5">
    <name type="scientific">Propionispira arboris</name>
    <dbReference type="NCBI Taxonomy" id="84035"/>
    <lineage>
        <taxon>Bacteria</taxon>
        <taxon>Bacillati</taxon>
        <taxon>Bacillota</taxon>
        <taxon>Negativicutes</taxon>
        <taxon>Selenomonadales</taxon>
        <taxon>Selenomonadaceae</taxon>
        <taxon>Propionispira</taxon>
    </lineage>
</organism>
<accession>A0A1H6XJE8</accession>
<name>A0A1H6XJE8_9FIRM</name>
<evidence type="ECO:0000313" key="5">
    <source>
        <dbReference type="Proteomes" id="UP000199662"/>
    </source>
</evidence>
<evidence type="ECO:0000256" key="3">
    <source>
        <dbReference type="PIRSR" id="PIRSR605502-1"/>
    </source>
</evidence>
<evidence type="ECO:0000256" key="1">
    <source>
        <dbReference type="ARBA" id="ARBA00010702"/>
    </source>
</evidence>